<feature type="transmembrane region" description="Helical" evidence="1">
    <location>
        <begin position="80"/>
        <end position="102"/>
    </location>
</feature>
<keyword evidence="3" id="KW-1185">Reference proteome</keyword>
<feature type="transmembrane region" description="Helical" evidence="1">
    <location>
        <begin position="109"/>
        <end position="129"/>
    </location>
</feature>
<evidence type="ECO:0000313" key="2">
    <source>
        <dbReference type="EMBL" id="GAA4811665.1"/>
    </source>
</evidence>
<evidence type="ECO:0000256" key="1">
    <source>
        <dbReference type="SAM" id="Phobius"/>
    </source>
</evidence>
<protein>
    <recommendedName>
        <fullName evidence="4">Integral membrane protein</fullName>
    </recommendedName>
</protein>
<feature type="transmembrane region" description="Helical" evidence="1">
    <location>
        <begin position="15"/>
        <end position="37"/>
    </location>
</feature>
<sequence length="134" mass="13190">MGGRVRASSGLSPELGWGLALVEVALAAVPVPLAVALQLREPSAAVAAGALLLGAALAVWRGWGPERPPPPGRPRRPVDFFVGAGAAVVAVCAATVVLGAAVEPLGREASLGVTAIVIIAVVAAAPVLFGGPRP</sequence>
<organism evidence="2 3">
    <name type="scientific">Actinomycetospora chlora</name>
    <dbReference type="NCBI Taxonomy" id="663608"/>
    <lineage>
        <taxon>Bacteria</taxon>
        <taxon>Bacillati</taxon>
        <taxon>Actinomycetota</taxon>
        <taxon>Actinomycetes</taxon>
        <taxon>Pseudonocardiales</taxon>
        <taxon>Pseudonocardiaceae</taxon>
        <taxon>Actinomycetospora</taxon>
    </lineage>
</organism>
<comment type="caution">
    <text evidence="2">The sequence shown here is derived from an EMBL/GenBank/DDBJ whole genome shotgun (WGS) entry which is preliminary data.</text>
</comment>
<proteinExistence type="predicted"/>
<keyword evidence="1" id="KW-1133">Transmembrane helix</keyword>
<keyword evidence="1" id="KW-0812">Transmembrane</keyword>
<feature type="transmembrane region" description="Helical" evidence="1">
    <location>
        <begin position="44"/>
        <end position="60"/>
    </location>
</feature>
<dbReference type="Proteomes" id="UP001500928">
    <property type="component" value="Unassembled WGS sequence"/>
</dbReference>
<evidence type="ECO:0008006" key="4">
    <source>
        <dbReference type="Google" id="ProtNLM"/>
    </source>
</evidence>
<keyword evidence="1" id="KW-0472">Membrane</keyword>
<dbReference type="RefSeq" id="WP_345424287.1">
    <property type="nucleotide sequence ID" value="NZ_BAABHO010000076.1"/>
</dbReference>
<evidence type="ECO:0000313" key="3">
    <source>
        <dbReference type="Proteomes" id="UP001500928"/>
    </source>
</evidence>
<reference evidence="3" key="1">
    <citation type="journal article" date="2019" name="Int. J. Syst. Evol. Microbiol.">
        <title>The Global Catalogue of Microorganisms (GCM) 10K type strain sequencing project: providing services to taxonomists for standard genome sequencing and annotation.</title>
        <authorList>
            <consortium name="The Broad Institute Genomics Platform"/>
            <consortium name="The Broad Institute Genome Sequencing Center for Infectious Disease"/>
            <person name="Wu L."/>
            <person name="Ma J."/>
        </authorList>
    </citation>
    <scope>NUCLEOTIDE SEQUENCE [LARGE SCALE GENOMIC DNA]</scope>
    <source>
        <strain evidence="3">JCM 17979</strain>
    </source>
</reference>
<name>A0ABP9CI35_9PSEU</name>
<dbReference type="EMBL" id="BAABHO010000076">
    <property type="protein sequence ID" value="GAA4811665.1"/>
    <property type="molecule type" value="Genomic_DNA"/>
</dbReference>
<accession>A0ABP9CI35</accession>
<gene>
    <name evidence="2" type="ORF">GCM10023200_56830</name>
</gene>